<dbReference type="EMBL" id="JAPFCC010000001">
    <property type="protein sequence ID" value="MCW7552157.1"/>
    <property type="molecule type" value="Genomic_DNA"/>
</dbReference>
<evidence type="ECO:0000256" key="1">
    <source>
        <dbReference type="SAM" id="MobiDB-lite"/>
    </source>
</evidence>
<feature type="region of interest" description="Disordered" evidence="1">
    <location>
        <begin position="200"/>
        <end position="226"/>
    </location>
</feature>
<protein>
    <submittedName>
        <fullName evidence="2">Uncharacterized protein</fullName>
    </submittedName>
</protein>
<evidence type="ECO:0000313" key="2">
    <source>
        <dbReference type="EMBL" id="MCW7552157.1"/>
    </source>
</evidence>
<dbReference type="RefSeq" id="WP_262567134.1">
    <property type="nucleotide sequence ID" value="NZ_JAPFCC010000001.1"/>
</dbReference>
<evidence type="ECO:0000313" key="3">
    <source>
        <dbReference type="Proteomes" id="UP001209854"/>
    </source>
</evidence>
<comment type="caution">
    <text evidence="2">The sequence shown here is derived from an EMBL/GenBank/DDBJ whole genome shotgun (WGS) entry which is preliminary data.</text>
</comment>
<organism evidence="2 3">
    <name type="scientific">Endozoicomonas gorgoniicola</name>
    <dbReference type="NCBI Taxonomy" id="1234144"/>
    <lineage>
        <taxon>Bacteria</taxon>
        <taxon>Pseudomonadati</taxon>
        <taxon>Pseudomonadota</taxon>
        <taxon>Gammaproteobacteria</taxon>
        <taxon>Oceanospirillales</taxon>
        <taxon>Endozoicomonadaceae</taxon>
        <taxon>Endozoicomonas</taxon>
    </lineage>
</organism>
<dbReference type="Proteomes" id="UP001209854">
    <property type="component" value="Unassembled WGS sequence"/>
</dbReference>
<keyword evidence="3" id="KW-1185">Reference proteome</keyword>
<name>A0ABT3MRZ9_9GAMM</name>
<feature type="compositionally biased region" description="Polar residues" evidence="1">
    <location>
        <begin position="211"/>
        <end position="225"/>
    </location>
</feature>
<reference evidence="2 3" key="1">
    <citation type="submission" date="2022-10" db="EMBL/GenBank/DDBJ databases">
        <title>High-quality genome sequences of two octocoral-associated bacteria, Endozoicomonas euniceicola EF212 and Endozoicomonas gorgoniicola PS125.</title>
        <authorList>
            <person name="Chiou Y.-J."/>
            <person name="Chen Y.-H."/>
        </authorList>
    </citation>
    <scope>NUCLEOTIDE SEQUENCE [LARGE SCALE GENOMIC DNA]</scope>
    <source>
        <strain evidence="2 3">PS125</strain>
    </source>
</reference>
<accession>A0ABT3MRZ9</accession>
<gene>
    <name evidence="2" type="ORF">NX722_05750</name>
</gene>
<proteinExistence type="predicted"/>
<sequence>MSKGVFVTNEQVRLTGSPNVARFLAQCLYWSTKSDLVIQRQGWFYKSRTEWQAETWLSRYQQEKARQQLRNMGLLKERRERTNLGIRIWFWLDQALLNMLVNNLADQPIETGTENNSVELYDSSLTGESGNSISGQLDSCKEADGSKSVTEYKTIVLKTPLKNSFNGVNGTMVLNNFNKDCINDSDYFCNEVEVIEEAESGKQEAAASSLPELTNQSDNVDSSQSRFEREDDLIPFFSDEDINHALENIDPQSGIQHCEDEECYKACHPFIYQFVKTRILTGLEWSENALTLFRANGLRCEILQDALRVFICKYGHSIIAWYQVNTPIRVKPLAKSDIELAVLISEGALS</sequence>